<dbReference type="InterPro" id="IPR019410">
    <property type="entry name" value="Methyltransf_16"/>
</dbReference>
<dbReference type="InterPro" id="IPR029063">
    <property type="entry name" value="SAM-dependent_MTases_sf"/>
</dbReference>
<dbReference type="GO" id="GO:0008168">
    <property type="term" value="F:methyltransferase activity"/>
    <property type="evidence" value="ECO:0007669"/>
    <property type="project" value="UniProtKB-KW"/>
</dbReference>
<dbReference type="EMBL" id="CP040098">
    <property type="protein sequence ID" value="QCQ21085.1"/>
    <property type="molecule type" value="Genomic_DNA"/>
</dbReference>
<dbReference type="Proteomes" id="UP000298602">
    <property type="component" value="Chromosome"/>
</dbReference>
<dbReference type="SUPFAM" id="SSF53335">
    <property type="entry name" value="S-adenosyl-L-methionine-dependent methyltransferases"/>
    <property type="match status" value="1"/>
</dbReference>
<name>A0A4P8L2B3_9BACT</name>
<proteinExistence type="predicted"/>
<gene>
    <name evidence="1" type="ORF">FDQ92_02035</name>
</gene>
<accession>A0A4P8L2B3</accession>
<dbReference type="Pfam" id="PF10294">
    <property type="entry name" value="Methyltransf_16"/>
    <property type="match status" value="1"/>
</dbReference>
<reference evidence="1 2" key="2">
    <citation type="submission" date="2019-05" db="EMBL/GenBank/DDBJ databases">
        <authorList>
            <person name="Suflita J.M."/>
            <person name="Marks C.R."/>
        </authorList>
    </citation>
    <scope>NUCLEOTIDE SEQUENCE [LARGE SCALE GENOMIC DNA]</scope>
    <source>
        <strain evidence="1 2">ALDC</strain>
    </source>
</reference>
<dbReference type="CDD" id="cd02440">
    <property type="entry name" value="AdoMet_MTases"/>
    <property type="match status" value="1"/>
</dbReference>
<dbReference type="GO" id="GO:0032259">
    <property type="term" value="P:methylation"/>
    <property type="evidence" value="ECO:0007669"/>
    <property type="project" value="UniProtKB-KW"/>
</dbReference>
<evidence type="ECO:0000313" key="2">
    <source>
        <dbReference type="Proteomes" id="UP000298602"/>
    </source>
</evidence>
<dbReference type="OrthoDB" id="5450760at2"/>
<dbReference type="PANTHER" id="PTHR14614:SF132">
    <property type="entry name" value="PROTEIN-LYSINE METHYLTRANSFERASE C42C1.13"/>
    <property type="match status" value="1"/>
</dbReference>
<dbReference type="KEGG" id="dax:FDQ92_02035"/>
<keyword evidence="2" id="KW-1185">Reference proteome</keyword>
<evidence type="ECO:0000313" key="1">
    <source>
        <dbReference type="EMBL" id="QCQ21085.1"/>
    </source>
</evidence>
<sequence>MMTKEFKVSQQELDRLIGQIRQRFDVEMVPLRIGEETLQILHLANLEEIFLGLLDAESPTVSDLPFWAKVWDSSFVLAYFIGTQPVLPGRKILEIGAGLGVVGVYAARRGHRVLITDVNDDALLFARANVLANRCLNAEVMKLDWSSPELDTRFDTIIGSEVVYDRESYPLLVDFLRRALSPDGTAFIAKHGDLQAPRFFSELTRFFKFKERRVPITSSDGCQEVCLYAIRHKEPAAVGAA</sequence>
<reference evidence="1 2" key="1">
    <citation type="submission" date="2019-05" db="EMBL/GenBank/DDBJ databases">
        <title>The Complete Genome Sequence of the n-alkane-degrading Desulfoglaeba alkanexedens ALDC reveals multiple alkylsuccinate synthase gene clusters.</title>
        <authorList>
            <person name="Callaghan A.V."/>
            <person name="Davidova I.A."/>
            <person name="Duncan K.E."/>
            <person name="Morris B."/>
            <person name="McInerney M.J."/>
        </authorList>
    </citation>
    <scope>NUCLEOTIDE SEQUENCE [LARGE SCALE GENOMIC DNA]</scope>
    <source>
        <strain evidence="1 2">ALDC</strain>
    </source>
</reference>
<dbReference type="AlphaFoldDB" id="A0A4P8L2B3"/>
<organism evidence="1 2">
    <name type="scientific">Desulfoglaeba alkanexedens ALDC</name>
    <dbReference type="NCBI Taxonomy" id="980445"/>
    <lineage>
        <taxon>Bacteria</taxon>
        <taxon>Pseudomonadati</taxon>
        <taxon>Thermodesulfobacteriota</taxon>
        <taxon>Syntrophobacteria</taxon>
        <taxon>Syntrophobacterales</taxon>
        <taxon>Syntrophobacteraceae</taxon>
        <taxon>Desulfoglaeba</taxon>
    </lineage>
</organism>
<protein>
    <submittedName>
        <fullName evidence="1">Methyltransferase</fullName>
    </submittedName>
</protein>
<dbReference type="PANTHER" id="PTHR14614">
    <property type="entry name" value="HEPATOCELLULAR CARCINOMA-ASSOCIATED ANTIGEN"/>
    <property type="match status" value="1"/>
</dbReference>
<dbReference type="Gene3D" id="3.40.50.150">
    <property type="entry name" value="Vaccinia Virus protein VP39"/>
    <property type="match status" value="1"/>
</dbReference>
<keyword evidence="1" id="KW-0489">Methyltransferase</keyword>
<keyword evidence="1" id="KW-0808">Transferase</keyword>